<comment type="caution">
    <text evidence="1">The sequence shown here is derived from an EMBL/GenBank/DDBJ whole genome shotgun (WGS) entry which is preliminary data.</text>
</comment>
<sequence>MRIRSKQRIIRMQTIVLDDVRLCILNSTKRLAHSHKRGARCPYGQNFYNPAPTLSRRPNNADPAKYLIVFSNNGQQTEADRTATYFIDVPAPLPHRCNASLAQKRHLSWLIYVRAVGDGPHADAARVTWSSVCDNSNSDNIEPVYVPFILTQSRKLPHGDFRASIDPLLTPRKNKDVSNHHAGQMEWHHSGELRLRLLFSYGAKQSASIRAAVGAARAVITADNAAGYSQSLWATGSG</sequence>
<gene>
    <name evidence="1" type="ORF">EVAR_40537_1</name>
</gene>
<keyword evidence="2" id="KW-1185">Reference proteome</keyword>
<protein>
    <submittedName>
        <fullName evidence="1">Uncharacterized protein</fullName>
    </submittedName>
</protein>
<reference evidence="1 2" key="1">
    <citation type="journal article" date="2019" name="Commun. Biol.">
        <title>The bagworm genome reveals a unique fibroin gene that provides high tensile strength.</title>
        <authorList>
            <person name="Kono N."/>
            <person name="Nakamura H."/>
            <person name="Ohtoshi R."/>
            <person name="Tomita M."/>
            <person name="Numata K."/>
            <person name="Arakawa K."/>
        </authorList>
    </citation>
    <scope>NUCLEOTIDE SEQUENCE [LARGE SCALE GENOMIC DNA]</scope>
</reference>
<dbReference type="Proteomes" id="UP000299102">
    <property type="component" value="Unassembled WGS sequence"/>
</dbReference>
<evidence type="ECO:0000313" key="2">
    <source>
        <dbReference type="Proteomes" id="UP000299102"/>
    </source>
</evidence>
<accession>A0A4C1XXP0</accession>
<organism evidence="1 2">
    <name type="scientific">Eumeta variegata</name>
    <name type="common">Bagworm moth</name>
    <name type="synonym">Eumeta japonica</name>
    <dbReference type="NCBI Taxonomy" id="151549"/>
    <lineage>
        <taxon>Eukaryota</taxon>
        <taxon>Metazoa</taxon>
        <taxon>Ecdysozoa</taxon>
        <taxon>Arthropoda</taxon>
        <taxon>Hexapoda</taxon>
        <taxon>Insecta</taxon>
        <taxon>Pterygota</taxon>
        <taxon>Neoptera</taxon>
        <taxon>Endopterygota</taxon>
        <taxon>Lepidoptera</taxon>
        <taxon>Glossata</taxon>
        <taxon>Ditrysia</taxon>
        <taxon>Tineoidea</taxon>
        <taxon>Psychidae</taxon>
        <taxon>Oiketicinae</taxon>
        <taxon>Eumeta</taxon>
    </lineage>
</organism>
<evidence type="ECO:0000313" key="1">
    <source>
        <dbReference type="EMBL" id="GBP66945.1"/>
    </source>
</evidence>
<proteinExistence type="predicted"/>
<dbReference type="AlphaFoldDB" id="A0A4C1XXP0"/>
<dbReference type="EMBL" id="BGZK01000972">
    <property type="protein sequence ID" value="GBP66945.1"/>
    <property type="molecule type" value="Genomic_DNA"/>
</dbReference>
<name>A0A4C1XXP0_EUMVA</name>